<evidence type="ECO:0000256" key="1">
    <source>
        <dbReference type="SAM" id="MobiDB-lite"/>
    </source>
</evidence>
<proteinExistence type="predicted"/>
<protein>
    <submittedName>
        <fullName evidence="3">Uncharacterized protein</fullName>
    </submittedName>
</protein>
<organism evidence="3 4">
    <name type="scientific">Colocasia esculenta</name>
    <name type="common">Wild taro</name>
    <name type="synonym">Arum esculentum</name>
    <dbReference type="NCBI Taxonomy" id="4460"/>
    <lineage>
        <taxon>Eukaryota</taxon>
        <taxon>Viridiplantae</taxon>
        <taxon>Streptophyta</taxon>
        <taxon>Embryophyta</taxon>
        <taxon>Tracheophyta</taxon>
        <taxon>Spermatophyta</taxon>
        <taxon>Magnoliopsida</taxon>
        <taxon>Liliopsida</taxon>
        <taxon>Araceae</taxon>
        <taxon>Aroideae</taxon>
        <taxon>Colocasieae</taxon>
        <taxon>Colocasia</taxon>
    </lineage>
</organism>
<gene>
    <name evidence="3" type="ORF">Taro_002871</name>
</gene>
<reference evidence="3" key="1">
    <citation type="submission" date="2017-07" db="EMBL/GenBank/DDBJ databases">
        <title>Taro Niue Genome Assembly and Annotation.</title>
        <authorList>
            <person name="Atibalentja N."/>
            <person name="Keating K."/>
            <person name="Fields C.J."/>
        </authorList>
    </citation>
    <scope>NUCLEOTIDE SEQUENCE</scope>
    <source>
        <strain evidence="3">Niue_2</strain>
        <tissue evidence="3">Leaf</tissue>
    </source>
</reference>
<dbReference type="PANTHER" id="PTHR34964:SF1">
    <property type="entry name" value="MEMBRANE LIPOPROTEIN"/>
    <property type="match status" value="1"/>
</dbReference>
<dbReference type="EMBL" id="NMUH01000071">
    <property type="protein sequence ID" value="MQL70559.1"/>
    <property type="molecule type" value="Genomic_DNA"/>
</dbReference>
<accession>A0A843TQ43</accession>
<evidence type="ECO:0000256" key="2">
    <source>
        <dbReference type="SAM" id="Phobius"/>
    </source>
</evidence>
<keyword evidence="2" id="KW-0812">Transmembrane</keyword>
<feature type="transmembrane region" description="Helical" evidence="2">
    <location>
        <begin position="12"/>
        <end position="37"/>
    </location>
</feature>
<evidence type="ECO:0000313" key="4">
    <source>
        <dbReference type="Proteomes" id="UP000652761"/>
    </source>
</evidence>
<name>A0A843TQ43_COLES</name>
<keyword evidence="2" id="KW-0472">Membrane</keyword>
<dbReference type="AlphaFoldDB" id="A0A843TQ43"/>
<dbReference type="OrthoDB" id="784693at2759"/>
<feature type="transmembrane region" description="Helical" evidence="2">
    <location>
        <begin position="43"/>
        <end position="67"/>
    </location>
</feature>
<keyword evidence="2" id="KW-1133">Transmembrane helix</keyword>
<evidence type="ECO:0000313" key="3">
    <source>
        <dbReference type="EMBL" id="MQL70559.1"/>
    </source>
</evidence>
<feature type="region of interest" description="Disordered" evidence="1">
    <location>
        <begin position="80"/>
        <end position="192"/>
    </location>
</feature>
<dbReference type="PANTHER" id="PTHR34964">
    <property type="entry name" value="MEMBRANE LIPOPROTEIN-RELATED"/>
    <property type="match status" value="1"/>
</dbReference>
<comment type="caution">
    <text evidence="3">The sequence shown here is derived from an EMBL/GenBank/DDBJ whole genome shotgun (WGS) entry which is preliminary data.</text>
</comment>
<sequence>MPAPGERAGSIYVYVVSSLLLLAILLGGAFLVLYVALPETPSTAWFPAAGLSLVGAPWLFWVVTYLYRAFTLRKLAQLGGGGGGGDDRAPPPVVAVAMGEDPPVDSPAGGRRVRFGAVTVMGGSSRDASTGGGGGSSVGGSSEMAEVESEEESEGSSHGTPTSVSEDEEGSSLTSPAIELPLFAARRSTGND</sequence>
<keyword evidence="4" id="KW-1185">Reference proteome</keyword>
<dbReference type="Proteomes" id="UP000652761">
    <property type="component" value="Unassembled WGS sequence"/>
</dbReference>
<feature type="compositionally biased region" description="Acidic residues" evidence="1">
    <location>
        <begin position="145"/>
        <end position="154"/>
    </location>
</feature>